<gene>
    <name evidence="2" type="ORF">C0V82_00915</name>
</gene>
<dbReference type="InterPro" id="IPR002654">
    <property type="entry name" value="Glyco_trans_25"/>
</dbReference>
<evidence type="ECO:0000313" key="2">
    <source>
        <dbReference type="EMBL" id="AUN28970.1"/>
    </source>
</evidence>
<dbReference type="EMBL" id="CP025611">
    <property type="protein sequence ID" value="AUN28970.1"/>
    <property type="molecule type" value="Genomic_DNA"/>
</dbReference>
<dbReference type="RefSeq" id="WP_102110723.1">
    <property type="nucleotide sequence ID" value="NZ_BMGN01000005.1"/>
</dbReference>
<organism evidence="2 3">
    <name type="scientific">Niveispirillum cyanobacteriorum</name>
    <dbReference type="NCBI Taxonomy" id="1612173"/>
    <lineage>
        <taxon>Bacteria</taxon>
        <taxon>Pseudomonadati</taxon>
        <taxon>Pseudomonadota</taxon>
        <taxon>Alphaproteobacteria</taxon>
        <taxon>Rhodospirillales</taxon>
        <taxon>Azospirillaceae</taxon>
        <taxon>Niveispirillum</taxon>
    </lineage>
</organism>
<evidence type="ECO:0000313" key="3">
    <source>
        <dbReference type="Proteomes" id="UP000234752"/>
    </source>
</evidence>
<evidence type="ECO:0000259" key="1">
    <source>
        <dbReference type="Pfam" id="PF01755"/>
    </source>
</evidence>
<accession>A0A2K9N773</accession>
<dbReference type="Pfam" id="PF01755">
    <property type="entry name" value="Glyco_transf_25"/>
    <property type="match status" value="1"/>
</dbReference>
<dbReference type="OrthoDB" id="259382at2"/>
<keyword evidence="3" id="KW-1185">Reference proteome</keyword>
<dbReference type="Proteomes" id="UP000234752">
    <property type="component" value="Chromosome eg_1"/>
</dbReference>
<dbReference type="KEGG" id="ncb:C0V82_00915"/>
<protein>
    <recommendedName>
        <fullName evidence="1">Glycosyl transferase family 25 domain-containing protein</fullName>
    </recommendedName>
</protein>
<feature type="domain" description="Glycosyl transferase family 25" evidence="1">
    <location>
        <begin position="9"/>
        <end position="137"/>
    </location>
</feature>
<name>A0A2K9N773_9PROT</name>
<reference evidence="2 3" key="1">
    <citation type="submission" date="2017-12" db="EMBL/GenBank/DDBJ databases">
        <title>Genomes of bacteria within cyanobacterial aggregates.</title>
        <authorList>
            <person name="Cai H."/>
        </authorList>
    </citation>
    <scope>NUCLEOTIDE SEQUENCE [LARGE SCALE GENOMIC DNA]</scope>
    <source>
        <strain evidence="2 3">TH16</strain>
    </source>
</reference>
<dbReference type="AlphaFoldDB" id="A0A2K9N773"/>
<sequence length="281" mass="31843">MAEIDLMYINLDRATERRESLEQNIRDANFSSAWRMHRFPAVQATSDQVAKMPGAASANLKGNWLSHIGCMWHAISNGWQSHLLIVEDDAKFSNKAESVINLAVNHLSPDSWDIIFLDLIIGRAIDMPYFFSLRQNCAMNDNNSVIVNMNWLHDHFALTGAGAYLVNKASLVNIFRQFNADEISVAYDVILRHMITTNAVKAFAVFPFPVTVSAHSDSPTVDHTDAWVYECSLMNEFRRLIWTESELELQKRAIARGEVTPDVLKFQSIFSRLLSIQHGVT</sequence>
<proteinExistence type="predicted"/>